<reference evidence="5" key="2">
    <citation type="submission" date="2012-02" db="EMBL/GenBank/DDBJ databases">
        <title>Complete genome sequence of Blastococcus saxobsidens strain DD2.</title>
        <authorList>
            <person name="Genoscope."/>
        </authorList>
    </citation>
    <scope>NUCLEOTIDE SEQUENCE [LARGE SCALE GENOMIC DNA]</scope>
    <source>
        <strain evidence="5">DD2</strain>
    </source>
</reference>
<dbReference type="Pfam" id="PF00180">
    <property type="entry name" value="Iso_dh"/>
    <property type="match status" value="1"/>
</dbReference>
<dbReference type="SMART" id="SM01329">
    <property type="entry name" value="Iso_dh"/>
    <property type="match status" value="1"/>
</dbReference>
<comment type="similarity">
    <text evidence="1">Belongs to the LDH2/MDH2 oxidoreductase family.</text>
</comment>
<dbReference type="SUPFAM" id="SSF89733">
    <property type="entry name" value="L-sulfolactate dehydrogenase-like"/>
    <property type="match status" value="1"/>
</dbReference>
<dbReference type="PANTHER" id="PTHR11091">
    <property type="entry name" value="OXIDOREDUCTASE-RELATED"/>
    <property type="match status" value="1"/>
</dbReference>
<keyword evidence="5" id="KW-1185">Reference proteome</keyword>
<dbReference type="InterPro" id="IPR003767">
    <property type="entry name" value="Malate/L-lactate_DH-like"/>
</dbReference>
<dbReference type="InterPro" id="IPR036111">
    <property type="entry name" value="Mal/L-sulfo/L-lacto_DH-like_sf"/>
</dbReference>
<dbReference type="SUPFAM" id="SSF53659">
    <property type="entry name" value="Isocitrate/Isopropylmalate dehydrogenase-like"/>
    <property type="match status" value="1"/>
</dbReference>
<dbReference type="Gene3D" id="3.30.1370.60">
    <property type="entry name" value="Hypothetical oxidoreductase yiak, domain 2"/>
    <property type="match status" value="1"/>
</dbReference>
<proteinExistence type="inferred from homology"/>
<dbReference type="PANTHER" id="PTHR11091:SF0">
    <property type="entry name" value="MALATE DEHYDROGENASE"/>
    <property type="match status" value="1"/>
</dbReference>
<dbReference type="InterPro" id="IPR043144">
    <property type="entry name" value="Mal/L-sulf/L-lact_DH-like_ah"/>
</dbReference>
<keyword evidence="2 4" id="KW-0560">Oxidoreductase</keyword>
<protein>
    <submittedName>
        <fullName evidence="4">Malate dehydrogenase</fullName>
        <ecNumber evidence="4">1.1.1.37</ecNumber>
    </submittedName>
</protein>
<dbReference type="eggNOG" id="COG2055">
    <property type="taxonomic scope" value="Bacteria"/>
</dbReference>
<evidence type="ECO:0000313" key="5">
    <source>
        <dbReference type="Proteomes" id="UP000007517"/>
    </source>
</evidence>
<reference evidence="4 5" key="1">
    <citation type="journal article" date="2012" name="J. Bacteriol.">
        <title>Genome Sequence of Blastococcus saxobsidens DD2, a Stone-Inhabiting Bacterium.</title>
        <authorList>
            <person name="Chouaia B."/>
            <person name="Crotti E."/>
            <person name="Brusetti L."/>
            <person name="Daffonchio D."/>
            <person name="Essoussi I."/>
            <person name="Nouioui I."/>
            <person name="Sbissi I."/>
            <person name="Ghodhbane-Gtari F."/>
            <person name="Gtari M."/>
            <person name="Vacherie B."/>
            <person name="Barbe V."/>
            <person name="Medigue C."/>
            <person name="Gury J."/>
            <person name="Pujic P."/>
            <person name="Normand P."/>
        </authorList>
    </citation>
    <scope>NUCLEOTIDE SEQUENCE [LARGE SCALE GENOMIC DNA]</scope>
    <source>
        <strain evidence="4 5">DD2</strain>
    </source>
</reference>
<feature type="domain" description="Isopropylmalate dehydrogenase-like" evidence="3">
    <location>
        <begin position="3"/>
        <end position="342"/>
    </location>
</feature>
<dbReference type="InterPro" id="IPR024084">
    <property type="entry name" value="IsoPropMal-DH-like_dom"/>
</dbReference>
<evidence type="ECO:0000259" key="3">
    <source>
        <dbReference type="SMART" id="SM01329"/>
    </source>
</evidence>
<evidence type="ECO:0000256" key="1">
    <source>
        <dbReference type="ARBA" id="ARBA00006056"/>
    </source>
</evidence>
<dbReference type="eggNOG" id="COG0473">
    <property type="taxonomic scope" value="Bacteria"/>
</dbReference>
<name>H6RUS0_BLASD</name>
<organism evidence="4 5">
    <name type="scientific">Blastococcus saxobsidens (strain DD2)</name>
    <dbReference type="NCBI Taxonomy" id="1146883"/>
    <lineage>
        <taxon>Bacteria</taxon>
        <taxon>Bacillati</taxon>
        <taxon>Actinomycetota</taxon>
        <taxon>Actinomycetes</taxon>
        <taxon>Geodermatophilales</taxon>
        <taxon>Geodermatophilaceae</taxon>
        <taxon>Blastococcus</taxon>
    </lineage>
</organism>
<dbReference type="STRING" id="1146883.BLASA_3580"/>
<dbReference type="HOGENOM" id="CLU_022412_0_0_11"/>
<dbReference type="Gene3D" id="1.10.1530.10">
    <property type="match status" value="1"/>
</dbReference>
<dbReference type="EMBL" id="FO117623">
    <property type="protein sequence ID" value="CCG04442.1"/>
    <property type="molecule type" value="Genomic_DNA"/>
</dbReference>
<sequence length="737" mass="76223">MIRIALLPGDGVGEEVLDGPSRLLRQLAQEGAVEVTGPWPVGARAAAATGEVLPEETLAACDAADAILLGAVGEDPGVPAEVCPRPEVALHRLRERYDLRISVRDVPMGEDRDLTVVRNLIGGSYGTGPGDRTYSQDGGEAADVLRLTPERIAEVVELGIDRARQRGGGRLVSVDKANLYATGRLWRDVATEVAGRRGVPVEHRFVDRAAFELGSGGAVPDVIVTEGLLGDILSDLAAGRAGSPALCGSASIHPGEPVQGRCQGLFEPAHGSAPRRTGRDQVNPLGGFLALVALLQHFAETRTLGDRLRTAVQTVLRQGPWTYDLAPDGVAAAGTRDVAAAVLAAFDDAGTTAATGATEPRTAQEPAGVEAVEAVAEPAVRVPADDLQAWTVEVLEAVGVRPSHAREVAHVLAYADLSGIDSHGIARLPAYVAMIGSGAITADAEPTVHSDGGAVALVDGHGMLGHPVTAVALHEAVERARRLGLGWVNVRDSSHHGASGSYVYDAARQGLVAIAATNTGPIVAPTGSARPYFGTNPLALGMPVAGEEPMVFDMATSAVAGGKFEIALRLGKQIPLGWGLTAEGHPTTDPGAVYPGKGPLLPLGSDREHSSHKGYGLALLVELLTAVLAGGPFGPGVGNLTARAVTGPPRTSHLVVVLDPARLGDPTRMQAETQRLLGELRALIPVDPALPVRTPGQRAAAERTARRVQGVPLDAGTHAALRQLGERVGRPLGVPAR</sequence>
<dbReference type="InterPro" id="IPR043143">
    <property type="entry name" value="Mal/L-sulf/L-lact_DH-like_NADP"/>
</dbReference>
<evidence type="ECO:0000256" key="2">
    <source>
        <dbReference type="ARBA" id="ARBA00023002"/>
    </source>
</evidence>
<dbReference type="GO" id="GO:0030060">
    <property type="term" value="F:L-malate dehydrogenase (NAD+) activity"/>
    <property type="evidence" value="ECO:0007669"/>
    <property type="project" value="UniProtKB-EC"/>
</dbReference>
<evidence type="ECO:0000313" key="4">
    <source>
        <dbReference type="EMBL" id="CCG04442.1"/>
    </source>
</evidence>
<dbReference type="RefSeq" id="WP_014377321.1">
    <property type="nucleotide sequence ID" value="NC_016943.1"/>
</dbReference>
<dbReference type="Gene3D" id="3.40.718.10">
    <property type="entry name" value="Isopropylmalate Dehydrogenase"/>
    <property type="match status" value="1"/>
</dbReference>
<dbReference type="Pfam" id="PF02615">
    <property type="entry name" value="Ldh_2"/>
    <property type="match status" value="1"/>
</dbReference>
<accession>H6RUS0</accession>
<dbReference type="OrthoDB" id="924592at2"/>
<dbReference type="Proteomes" id="UP000007517">
    <property type="component" value="Chromosome"/>
</dbReference>
<gene>
    <name evidence="4" type="ordered locus">BLASA_3580</name>
</gene>
<dbReference type="KEGG" id="bsd:BLASA_3580"/>
<dbReference type="EC" id="1.1.1.37" evidence="4"/>
<dbReference type="AlphaFoldDB" id="H6RUS0"/>